<dbReference type="PROSITE" id="PS50195">
    <property type="entry name" value="PX"/>
    <property type="match status" value="1"/>
</dbReference>
<organism evidence="3 4">
    <name type="scientific">Paramecium tetraurelia</name>
    <dbReference type="NCBI Taxonomy" id="5888"/>
    <lineage>
        <taxon>Eukaryota</taxon>
        <taxon>Sar</taxon>
        <taxon>Alveolata</taxon>
        <taxon>Ciliophora</taxon>
        <taxon>Intramacronucleata</taxon>
        <taxon>Oligohymenophorea</taxon>
        <taxon>Peniculida</taxon>
        <taxon>Parameciidae</taxon>
        <taxon>Paramecium</taxon>
    </lineage>
</organism>
<reference evidence="3 4" key="1">
    <citation type="journal article" date="2006" name="Nature">
        <title>Global trends of whole-genome duplications revealed by the ciliate Paramecium tetraurelia.</title>
        <authorList>
            <consortium name="Genoscope"/>
            <person name="Aury J.-M."/>
            <person name="Jaillon O."/>
            <person name="Duret L."/>
            <person name="Noel B."/>
            <person name="Jubin C."/>
            <person name="Porcel B.M."/>
            <person name="Segurens B."/>
            <person name="Daubin V."/>
            <person name="Anthouard V."/>
            <person name="Aiach N."/>
            <person name="Arnaiz O."/>
            <person name="Billaut A."/>
            <person name="Beisson J."/>
            <person name="Blanc I."/>
            <person name="Bouhouche K."/>
            <person name="Camara F."/>
            <person name="Duharcourt S."/>
            <person name="Guigo R."/>
            <person name="Gogendeau D."/>
            <person name="Katinka M."/>
            <person name="Keller A.-M."/>
            <person name="Kissmehl R."/>
            <person name="Klotz C."/>
            <person name="Koll F."/>
            <person name="Le Moue A."/>
            <person name="Lepere C."/>
            <person name="Malinsky S."/>
            <person name="Nowacki M."/>
            <person name="Nowak J.K."/>
            <person name="Plattner H."/>
            <person name="Poulain J."/>
            <person name="Ruiz F."/>
            <person name="Serrano V."/>
            <person name="Zagulski M."/>
            <person name="Dessen P."/>
            <person name="Betermier M."/>
            <person name="Weissenbach J."/>
            <person name="Scarpelli C."/>
            <person name="Schachter V."/>
            <person name="Sperling L."/>
            <person name="Meyer E."/>
            <person name="Cohen J."/>
            <person name="Wincker P."/>
        </authorList>
    </citation>
    <scope>NUCLEOTIDE SEQUENCE [LARGE SCALE GENOMIC DNA]</scope>
    <source>
        <strain evidence="3 4">Stock d4-2</strain>
    </source>
</reference>
<gene>
    <name evidence="3" type="ORF">GSPATT00006821001</name>
</gene>
<dbReference type="Proteomes" id="UP000000600">
    <property type="component" value="Unassembled WGS sequence"/>
</dbReference>
<dbReference type="InParanoid" id="A0C9P8"/>
<dbReference type="AlphaFoldDB" id="A0C9P8"/>
<name>A0C9P8_PARTE</name>
<dbReference type="OrthoDB" id="289314at2759"/>
<feature type="region of interest" description="Disordered" evidence="1">
    <location>
        <begin position="135"/>
        <end position="165"/>
    </location>
</feature>
<feature type="compositionally biased region" description="Basic and acidic residues" evidence="1">
    <location>
        <begin position="137"/>
        <end position="165"/>
    </location>
</feature>
<keyword evidence="4" id="KW-1185">Reference proteome</keyword>
<dbReference type="OMA" id="NSIMNQV"/>
<evidence type="ECO:0000313" key="3">
    <source>
        <dbReference type="EMBL" id="CAK67515.1"/>
    </source>
</evidence>
<dbReference type="RefSeq" id="XP_001434912.1">
    <property type="nucleotide sequence ID" value="XM_001434875.2"/>
</dbReference>
<dbReference type="HOGENOM" id="CLU_423628_0_0_1"/>
<dbReference type="SMART" id="SM00312">
    <property type="entry name" value="PX"/>
    <property type="match status" value="1"/>
</dbReference>
<dbReference type="Pfam" id="PF00787">
    <property type="entry name" value="PX"/>
    <property type="match status" value="1"/>
</dbReference>
<evidence type="ECO:0000313" key="4">
    <source>
        <dbReference type="Proteomes" id="UP000000600"/>
    </source>
</evidence>
<evidence type="ECO:0000259" key="2">
    <source>
        <dbReference type="PROSITE" id="PS50195"/>
    </source>
</evidence>
<accession>A0C9P8</accession>
<dbReference type="GO" id="GO:0005768">
    <property type="term" value="C:endosome"/>
    <property type="evidence" value="ECO:0000318"/>
    <property type="project" value="GO_Central"/>
</dbReference>
<dbReference type="EMBL" id="CT868052">
    <property type="protein sequence ID" value="CAK67515.1"/>
    <property type="molecule type" value="Genomic_DNA"/>
</dbReference>
<dbReference type="SUPFAM" id="SSF64268">
    <property type="entry name" value="PX domain"/>
    <property type="match status" value="1"/>
</dbReference>
<dbReference type="Gene3D" id="3.30.1520.10">
    <property type="entry name" value="Phox-like domain"/>
    <property type="match status" value="1"/>
</dbReference>
<dbReference type="CDD" id="cd06093">
    <property type="entry name" value="PX_domain"/>
    <property type="match status" value="1"/>
</dbReference>
<dbReference type="InterPro" id="IPR001683">
    <property type="entry name" value="PX_dom"/>
</dbReference>
<sequence>MLFELNQNELRSYQEKYDKVVKAKVNLDFKKTKKIIIGQFSITEAQADLILKKVFSRQNSDELDREGFFTTLRYIQCLQNKVDIETCDIKTIKLQFPLRVNSKQSLKKSFQPPNPEELLDKSMIALKNLQNLVKEPPNLEKKQSSTSQEIKDNPNQEIQKEKEGITENKEKVQLEVVNEIEQCNEHINQIQAQNNTNQQSEDDQQIIQNNLEDVTQFKEQNKYHVITEFGNIDINESNDIQQNDMNFTFGDSKPILQQSSNNLQLQITESYEVPPKTEEIKPDFIEISEDEEDLPKKDESKDIYVWISGYQSFKDGAFSQTYYTYTVCSEIRTDPLQGTYTKYQVNRRYTDFQMLQQYFTKSKLGDIIPSLPEKEGVISSIKSMVVENAEFISQRQEQLQLFLQYLSKYKEDQILLSFLSNDKKFDLILKELRYCKGDNQDEDTFLPDPDEYTRKQKLKEMIAGKSIMDIVDYFKGEKEIEAKFQEEYRQVQQHYKNLENKKLELSKFKQCLNQFYEPIEKFSSGSQLQVSSFITEENIKYAQETQKLFQSNYSKHQNSIMNQVMQIEFQLNSLTYSFEQIQKQIYKWFAEKKRLREEKSSNKADLQKNDSEEGRLQFVISKTNETLIKLVSQITEDLKGLLKDFVEELTQN</sequence>
<dbReference type="PANTHER" id="PTHR10555">
    <property type="entry name" value="SORTING NEXIN"/>
    <property type="match status" value="1"/>
</dbReference>
<protein>
    <recommendedName>
        <fullName evidence="2">PX domain-containing protein</fullName>
    </recommendedName>
</protein>
<dbReference type="GO" id="GO:0035091">
    <property type="term" value="F:phosphatidylinositol binding"/>
    <property type="evidence" value="ECO:0000318"/>
    <property type="project" value="GO_Central"/>
</dbReference>
<evidence type="ECO:0000256" key="1">
    <source>
        <dbReference type="SAM" id="MobiDB-lite"/>
    </source>
</evidence>
<dbReference type="PANTHER" id="PTHR10555:SF170">
    <property type="entry name" value="FI18122P1"/>
    <property type="match status" value="1"/>
</dbReference>
<feature type="domain" description="PX" evidence="2">
    <location>
        <begin position="303"/>
        <end position="435"/>
    </location>
</feature>
<proteinExistence type="predicted"/>
<dbReference type="KEGG" id="ptm:GSPATT00006821001"/>
<dbReference type="GeneID" id="5020697"/>
<dbReference type="InterPro" id="IPR036871">
    <property type="entry name" value="PX_dom_sf"/>
</dbReference>